<evidence type="ECO:0000313" key="6">
    <source>
        <dbReference type="Proteomes" id="UP000030754"/>
    </source>
</evidence>
<evidence type="ECO:0000256" key="1">
    <source>
        <dbReference type="ARBA" id="ARBA00022884"/>
    </source>
</evidence>
<feature type="region of interest" description="Disordered" evidence="3">
    <location>
        <begin position="218"/>
        <end position="464"/>
    </location>
</feature>
<feature type="compositionally biased region" description="Basic residues" evidence="3">
    <location>
        <begin position="268"/>
        <end position="278"/>
    </location>
</feature>
<dbReference type="InterPro" id="IPR045844">
    <property type="entry name" value="RRM_Ist3-like"/>
</dbReference>
<dbReference type="VEuPathDB" id="ToxoDB:ENH_00058950"/>
<dbReference type="InterPro" id="IPR035979">
    <property type="entry name" value="RBD_domain_sf"/>
</dbReference>
<dbReference type="SMART" id="SM00360">
    <property type="entry name" value="RRM"/>
    <property type="match status" value="1"/>
</dbReference>
<dbReference type="RefSeq" id="XP_013439086.1">
    <property type="nucleotide sequence ID" value="XM_013583632.1"/>
</dbReference>
<evidence type="ECO:0000256" key="2">
    <source>
        <dbReference type="PROSITE-ProRule" id="PRU00176"/>
    </source>
</evidence>
<keyword evidence="6" id="KW-1185">Reference proteome</keyword>
<feature type="compositionally biased region" description="Basic and acidic residues" evidence="3">
    <location>
        <begin position="148"/>
        <end position="167"/>
    </location>
</feature>
<feature type="compositionally biased region" description="Basic and acidic residues" evidence="3">
    <location>
        <begin position="358"/>
        <end position="421"/>
    </location>
</feature>
<feature type="compositionally biased region" description="Basic and acidic residues" evidence="3">
    <location>
        <begin position="294"/>
        <end position="306"/>
    </location>
</feature>
<sequence>MALSVTGAFSNINAIQRLNAEELRLGISQEASWHNHYKDSCYIYISGLDPRLTEGDVAIVFSQWGEPIDVVLVRDQKTGVPRGFGFLGYEDQRSTILAVDNANGMKLLQRTLRVDHCKNFRPPTSGKDGEETPYQPTGAEGAGIDKYLVTKREQELHKARQQQERLKEQRRRQALASAAEGGKDVDEMWAEEFELMISNLNAQAEAEVDHLMREDKRLKKKLKKEKKKLKKEAKKRSKKRDMRSESNGRSERDQRNGSDAEQQQEARRRGRSRSRSRTRGASTSTERCSSRRGGHSDRKDKRRERSNSSSRTPRMLERDSSSSRRDSTSSSTERSSSRRDRDSGKKGKRRERSNSSNERPRKLERGGSSSRRDREFEGSSSRRDIDPEGSSSRKERHAESSSCRRETHRESSSSKRERHPESNCSSGSKGAREYDDVKENGHHRRTTEERERGKRGRSRSEERH</sequence>
<dbReference type="GO" id="GO:0071013">
    <property type="term" value="C:catalytic step 2 spliceosome"/>
    <property type="evidence" value="ECO:0007669"/>
    <property type="project" value="TreeGrafter"/>
</dbReference>
<dbReference type="InterPro" id="IPR051847">
    <property type="entry name" value="RNA_proc/Spliceosome_comp"/>
</dbReference>
<evidence type="ECO:0000313" key="5">
    <source>
        <dbReference type="EMBL" id="CDJ63761.1"/>
    </source>
</evidence>
<feature type="region of interest" description="Disordered" evidence="3">
    <location>
        <begin position="118"/>
        <end position="183"/>
    </location>
</feature>
<feature type="domain" description="RRM" evidence="4">
    <location>
        <begin position="41"/>
        <end position="119"/>
    </location>
</feature>
<dbReference type="AlphaFoldDB" id="U6MIB4"/>
<dbReference type="Proteomes" id="UP000030754">
    <property type="component" value="Unassembled WGS sequence"/>
</dbReference>
<name>U6MIB4_9EIME</name>
<dbReference type="OrthoDB" id="2573941at2759"/>
<proteinExistence type="predicted"/>
<dbReference type="GO" id="GO:0003723">
    <property type="term" value="F:RNA binding"/>
    <property type="evidence" value="ECO:0007669"/>
    <property type="project" value="UniProtKB-UniRule"/>
</dbReference>
<dbReference type="PROSITE" id="PS50102">
    <property type="entry name" value="RRM"/>
    <property type="match status" value="1"/>
</dbReference>
<dbReference type="Gene3D" id="3.30.70.330">
    <property type="match status" value="1"/>
</dbReference>
<keyword evidence="1 2" id="KW-0694">RNA-binding</keyword>
<dbReference type="SUPFAM" id="SSF54928">
    <property type="entry name" value="RNA-binding domain, RBD"/>
    <property type="match status" value="1"/>
</dbReference>
<feature type="compositionally biased region" description="Basic and acidic residues" evidence="3">
    <location>
        <begin position="314"/>
        <end position="327"/>
    </location>
</feature>
<dbReference type="CDD" id="cd12411">
    <property type="entry name" value="RRM_ist3_like"/>
    <property type="match status" value="1"/>
</dbReference>
<dbReference type="GO" id="GO:0071011">
    <property type="term" value="C:precatalytic spliceosome"/>
    <property type="evidence" value="ECO:0007669"/>
    <property type="project" value="TreeGrafter"/>
</dbReference>
<evidence type="ECO:0000256" key="3">
    <source>
        <dbReference type="SAM" id="MobiDB-lite"/>
    </source>
</evidence>
<dbReference type="GO" id="GO:0000398">
    <property type="term" value="P:mRNA splicing, via spliceosome"/>
    <property type="evidence" value="ECO:0007669"/>
    <property type="project" value="InterPro"/>
</dbReference>
<feature type="compositionally biased region" description="Basic and acidic residues" evidence="3">
    <location>
        <begin position="242"/>
        <end position="258"/>
    </location>
</feature>
<dbReference type="PANTHER" id="PTHR45880">
    <property type="entry name" value="RNA-BINDING MOTIF PROTEIN, X-LINKED 2"/>
    <property type="match status" value="1"/>
</dbReference>
<dbReference type="EMBL" id="HG722867">
    <property type="protein sequence ID" value="CDJ63761.1"/>
    <property type="molecule type" value="Genomic_DNA"/>
</dbReference>
<dbReference type="Pfam" id="PF00076">
    <property type="entry name" value="RRM_1"/>
    <property type="match status" value="1"/>
</dbReference>
<dbReference type="PANTHER" id="PTHR45880:SF1">
    <property type="entry name" value="RNA-BINDING MOTIF PROTEIN, X-LINKED 2"/>
    <property type="match status" value="1"/>
</dbReference>
<reference evidence="5" key="2">
    <citation type="submission" date="2013-10" db="EMBL/GenBank/DDBJ databases">
        <authorList>
            <person name="Aslett M."/>
        </authorList>
    </citation>
    <scope>NUCLEOTIDE SEQUENCE [LARGE SCALE GENOMIC DNA]</scope>
    <source>
        <strain evidence="5">Houghton</strain>
    </source>
</reference>
<protein>
    <submittedName>
        <fullName evidence="5">RNA-binding motif protein, X-linked 2, related</fullName>
    </submittedName>
</protein>
<feature type="compositionally biased region" description="Basic residues" evidence="3">
    <location>
        <begin position="218"/>
        <end position="241"/>
    </location>
</feature>
<accession>U6MIB4</accession>
<dbReference type="InterPro" id="IPR012677">
    <property type="entry name" value="Nucleotide-bd_a/b_plait_sf"/>
</dbReference>
<gene>
    <name evidence="5" type="ORF">ENH_00058950</name>
</gene>
<dbReference type="InterPro" id="IPR000504">
    <property type="entry name" value="RRM_dom"/>
</dbReference>
<dbReference type="GeneID" id="25476035"/>
<feature type="compositionally biased region" description="Basic and acidic residues" evidence="3">
    <location>
        <begin position="335"/>
        <end position="345"/>
    </location>
</feature>
<reference evidence="5" key="1">
    <citation type="submission" date="2013-10" db="EMBL/GenBank/DDBJ databases">
        <title>Genomic analysis of the causative agents of coccidiosis in chickens.</title>
        <authorList>
            <person name="Reid A.J."/>
            <person name="Blake D."/>
            <person name="Billington K."/>
            <person name="Browne H."/>
            <person name="Dunn M."/>
            <person name="Hung S."/>
            <person name="Kawahara F."/>
            <person name="Miranda-Saavedra D."/>
            <person name="Mourier T."/>
            <person name="Nagra H."/>
            <person name="Otto T.D."/>
            <person name="Rawlings N."/>
            <person name="Sanchez A."/>
            <person name="Sanders M."/>
            <person name="Subramaniam C."/>
            <person name="Tay Y."/>
            <person name="Dear P."/>
            <person name="Doerig C."/>
            <person name="Gruber A."/>
            <person name="Parkinson J."/>
            <person name="Shirley M."/>
            <person name="Wan K.L."/>
            <person name="Berriman M."/>
            <person name="Tomley F."/>
            <person name="Pain A."/>
        </authorList>
    </citation>
    <scope>NUCLEOTIDE SEQUENCE [LARGE SCALE GENOMIC DNA]</scope>
    <source>
        <strain evidence="5">Houghton</strain>
    </source>
</reference>
<evidence type="ECO:0000259" key="4">
    <source>
        <dbReference type="PROSITE" id="PS50102"/>
    </source>
</evidence>
<organism evidence="5 6">
    <name type="scientific">Eimeria necatrix</name>
    <dbReference type="NCBI Taxonomy" id="51315"/>
    <lineage>
        <taxon>Eukaryota</taxon>
        <taxon>Sar</taxon>
        <taxon>Alveolata</taxon>
        <taxon>Apicomplexa</taxon>
        <taxon>Conoidasida</taxon>
        <taxon>Coccidia</taxon>
        <taxon>Eucoccidiorida</taxon>
        <taxon>Eimeriorina</taxon>
        <taxon>Eimeriidae</taxon>
        <taxon>Eimeria</taxon>
    </lineage>
</organism>
<dbReference type="GO" id="GO:0005686">
    <property type="term" value="C:U2 snRNP"/>
    <property type="evidence" value="ECO:0007669"/>
    <property type="project" value="TreeGrafter"/>
</dbReference>
<feature type="compositionally biased region" description="Basic and acidic residues" evidence="3">
    <location>
        <begin position="430"/>
        <end position="464"/>
    </location>
</feature>